<dbReference type="InterPro" id="IPR044428">
    <property type="entry name" value="SETD3_SET"/>
</dbReference>
<name>A0ABN8LTP3_9CNID</name>
<evidence type="ECO:0000313" key="11">
    <source>
        <dbReference type="Proteomes" id="UP001159427"/>
    </source>
</evidence>
<evidence type="ECO:0000256" key="7">
    <source>
        <dbReference type="PROSITE-ProRule" id="PRU00898"/>
    </source>
</evidence>
<keyword evidence="5 7" id="KW-0949">S-adenosyl-L-methionine</keyword>
<sequence length="553" mass="62387">MGKKSKRRGQQSYAGPCCSEACGDCGVDKDVLVACQKIFELVSLDTPVLPTKQWEEHLKLRTLVEKIREKQTDLSLFGASDHSRQDNIAGFIKWFNENGGKADSVEIGHYGQQGLGLKAIADIKSGELFASIPRKLMMSAETARNSELAPLIEKDNILRVMQNACLVLHVYCEKLKKNSFWKPYLDILPTSYSTTLYFSIDEMQDLKGSPAFSEALKLYRNIARQYAYLYQRIQQFSPETAKLPLRNHFTFDDHRWAVSTVITRQNKIPSTTGEPTLALIPMWDICNHSNGTITTGYVVAEDSCQSFSMKDFSAGEQVYIFYGERSNADLLVHNGFVYESNSHDRVTIQLGVSKSDPLYSLKETLLTALRMTASFHSYTVLCGCEPFGPELVAFLRVFCMKEDELTGWLEKANEASCDLSKLSDFRSSVCKEETEIKCWQFLETRLSLLLGQYRTTEQEERDLLANEELSHHKKLCIQLKRAERQVLQNALKRAIELKNSTESELQTGKSNDLKTDETNSCAELKDASPPNSNGNSEINETLAAVSQLEIQGE</sequence>
<dbReference type="InterPro" id="IPR015353">
    <property type="entry name" value="Rubisco_LSMT_subst-bd"/>
</dbReference>
<dbReference type="InterPro" id="IPR046341">
    <property type="entry name" value="SET_dom_sf"/>
</dbReference>
<evidence type="ECO:0000256" key="4">
    <source>
        <dbReference type="ARBA" id="ARBA00022679"/>
    </source>
</evidence>
<feature type="compositionally biased region" description="Polar residues" evidence="8">
    <location>
        <begin position="529"/>
        <end position="539"/>
    </location>
</feature>
<comment type="similarity">
    <text evidence="7">Belongs to the class V-like SAM-binding methyltransferase superfamily. SETD3 actin-histidine methyltransferase family.</text>
</comment>
<reference evidence="10 11" key="1">
    <citation type="submission" date="2022-05" db="EMBL/GenBank/DDBJ databases">
        <authorList>
            <consortium name="Genoscope - CEA"/>
            <person name="William W."/>
        </authorList>
    </citation>
    <scope>NUCLEOTIDE SEQUENCE [LARGE SCALE GENOMIC DNA]</scope>
</reference>
<dbReference type="InterPro" id="IPR001214">
    <property type="entry name" value="SET_dom"/>
</dbReference>
<keyword evidence="2" id="KW-0963">Cytoplasm</keyword>
<evidence type="ECO:0000259" key="9">
    <source>
        <dbReference type="PROSITE" id="PS50280"/>
    </source>
</evidence>
<feature type="domain" description="SET" evidence="9">
    <location>
        <begin position="103"/>
        <end position="323"/>
    </location>
</feature>
<keyword evidence="3 7" id="KW-0489">Methyltransferase</keyword>
<accession>A0ABN8LTP3</accession>
<organism evidence="10 11">
    <name type="scientific">Porites evermanni</name>
    <dbReference type="NCBI Taxonomy" id="104178"/>
    <lineage>
        <taxon>Eukaryota</taxon>
        <taxon>Metazoa</taxon>
        <taxon>Cnidaria</taxon>
        <taxon>Anthozoa</taxon>
        <taxon>Hexacorallia</taxon>
        <taxon>Scleractinia</taxon>
        <taxon>Fungiina</taxon>
        <taxon>Poritidae</taxon>
        <taxon>Porites</taxon>
    </lineage>
</organism>
<evidence type="ECO:0000256" key="3">
    <source>
        <dbReference type="ARBA" id="ARBA00022603"/>
    </source>
</evidence>
<dbReference type="PROSITE" id="PS50280">
    <property type="entry name" value="SET"/>
    <property type="match status" value="1"/>
</dbReference>
<dbReference type="EC" id="2.1.1.85" evidence="7"/>
<dbReference type="CDD" id="cd19176">
    <property type="entry name" value="SET_SETD3"/>
    <property type="match status" value="1"/>
</dbReference>
<keyword evidence="6" id="KW-0009">Actin-binding</keyword>
<evidence type="ECO:0000313" key="10">
    <source>
        <dbReference type="EMBL" id="CAH3017566.1"/>
    </source>
</evidence>
<protein>
    <recommendedName>
        <fullName evidence="7">protein-histidine N-methyltransferase</fullName>
        <ecNumber evidence="7">2.1.1.85</ecNumber>
    </recommendedName>
</protein>
<dbReference type="PANTHER" id="PTHR13271:SF47">
    <property type="entry name" value="ACTIN-HISTIDINE N-METHYLTRANSFERASE"/>
    <property type="match status" value="1"/>
</dbReference>
<feature type="region of interest" description="Disordered" evidence="8">
    <location>
        <begin position="501"/>
        <end position="540"/>
    </location>
</feature>
<keyword evidence="11" id="KW-1185">Reference proteome</keyword>
<dbReference type="Pfam" id="PF09273">
    <property type="entry name" value="Rubis-subs-bind"/>
    <property type="match status" value="1"/>
</dbReference>
<dbReference type="PROSITE" id="PS51565">
    <property type="entry name" value="SAM_MT85_SETD3"/>
    <property type="match status" value="1"/>
</dbReference>
<evidence type="ECO:0000256" key="5">
    <source>
        <dbReference type="ARBA" id="ARBA00022691"/>
    </source>
</evidence>
<dbReference type="InterPro" id="IPR036464">
    <property type="entry name" value="Rubisco_LSMT_subst-bd_sf"/>
</dbReference>
<evidence type="ECO:0000256" key="6">
    <source>
        <dbReference type="ARBA" id="ARBA00023203"/>
    </source>
</evidence>
<dbReference type="SUPFAM" id="SSF82199">
    <property type="entry name" value="SET domain"/>
    <property type="match status" value="1"/>
</dbReference>
<dbReference type="Pfam" id="PF00856">
    <property type="entry name" value="SET"/>
    <property type="match status" value="1"/>
</dbReference>
<dbReference type="PANTHER" id="PTHR13271">
    <property type="entry name" value="UNCHARACTERIZED PUTATIVE METHYLTRANSFERASE"/>
    <property type="match status" value="1"/>
</dbReference>
<dbReference type="EMBL" id="CALNXI010000065">
    <property type="protein sequence ID" value="CAH3017566.1"/>
    <property type="molecule type" value="Genomic_DNA"/>
</dbReference>
<dbReference type="Proteomes" id="UP001159427">
    <property type="component" value="Unassembled WGS sequence"/>
</dbReference>
<dbReference type="Gene3D" id="3.90.1410.10">
    <property type="entry name" value="set domain protein methyltransferase, domain 1"/>
    <property type="match status" value="1"/>
</dbReference>
<comment type="catalytic activity">
    <reaction evidence="7">
        <text>L-histidyl-[protein] + S-adenosyl-L-methionine = N(tele)-methyl-L-histidyl-[protein] + S-adenosyl-L-homocysteine + H(+)</text>
        <dbReference type="Rhea" id="RHEA:19369"/>
        <dbReference type="Rhea" id="RHEA-COMP:9745"/>
        <dbReference type="Rhea" id="RHEA-COMP:11600"/>
        <dbReference type="ChEBI" id="CHEBI:15378"/>
        <dbReference type="ChEBI" id="CHEBI:16367"/>
        <dbReference type="ChEBI" id="CHEBI:29979"/>
        <dbReference type="ChEBI" id="CHEBI:57856"/>
        <dbReference type="ChEBI" id="CHEBI:59789"/>
        <dbReference type="EC" id="2.1.1.85"/>
    </reaction>
</comment>
<comment type="subcellular location">
    <subcellularLocation>
        <location evidence="1">Cytoplasm</location>
    </subcellularLocation>
</comment>
<evidence type="ECO:0000256" key="1">
    <source>
        <dbReference type="ARBA" id="ARBA00004496"/>
    </source>
</evidence>
<keyword evidence="4 7" id="KW-0808">Transferase</keyword>
<dbReference type="SUPFAM" id="SSF81822">
    <property type="entry name" value="RuBisCo LSMT C-terminal, substrate-binding domain"/>
    <property type="match status" value="1"/>
</dbReference>
<proteinExistence type="inferred from homology"/>
<dbReference type="InterPro" id="IPR025785">
    <property type="entry name" value="SETD3"/>
</dbReference>
<evidence type="ECO:0000256" key="2">
    <source>
        <dbReference type="ARBA" id="ARBA00022490"/>
    </source>
</evidence>
<comment type="caution">
    <text evidence="10">The sequence shown here is derived from an EMBL/GenBank/DDBJ whole genome shotgun (WGS) entry which is preliminary data.</text>
</comment>
<dbReference type="InterPro" id="IPR050600">
    <property type="entry name" value="SETD3_SETD6_MTase"/>
</dbReference>
<gene>
    <name evidence="10" type="ORF">PEVE_00038398</name>
</gene>
<dbReference type="Gene3D" id="3.90.1420.10">
    <property type="entry name" value="Rubisco LSMT, substrate-binding domain"/>
    <property type="match status" value="1"/>
</dbReference>
<evidence type="ECO:0000256" key="8">
    <source>
        <dbReference type="SAM" id="MobiDB-lite"/>
    </source>
</evidence>